<dbReference type="PANTHER" id="PTHR10157:SF23">
    <property type="entry name" value="MOXD1 HOMOLOG 1"/>
    <property type="match status" value="1"/>
</dbReference>
<gene>
    <name evidence="3" type="ORF">CHS0354_001835</name>
</gene>
<dbReference type="GO" id="GO:0005615">
    <property type="term" value="C:extracellular space"/>
    <property type="evidence" value="ECO:0007669"/>
    <property type="project" value="TreeGrafter"/>
</dbReference>
<dbReference type="InterPro" id="IPR000945">
    <property type="entry name" value="DBH-like"/>
</dbReference>
<feature type="signal peptide" evidence="1">
    <location>
        <begin position="1"/>
        <end position="20"/>
    </location>
</feature>
<sequence length="116" mass="13256">MAQQHIFALTILSCIKVVRGLVAVIPTEPFNYSTEVDTNGNYLLFWKFNDTHITFEVHVKTYGYVGFGLSENGKMYPADVVVGWMKDGVTHFKIYETEIELSAIVIELRYCRQVEG</sequence>
<dbReference type="PANTHER" id="PTHR10157">
    <property type="entry name" value="DOPAMINE BETA HYDROXYLASE RELATED"/>
    <property type="match status" value="1"/>
</dbReference>
<reference evidence="3" key="3">
    <citation type="submission" date="2023-05" db="EMBL/GenBank/DDBJ databases">
        <authorList>
            <person name="Smith C.H."/>
        </authorList>
    </citation>
    <scope>NUCLEOTIDE SEQUENCE</scope>
    <source>
        <strain evidence="3">CHS0354</strain>
        <tissue evidence="3">Mantle</tissue>
    </source>
</reference>
<dbReference type="CDD" id="cd09631">
    <property type="entry name" value="DOMON_DOH"/>
    <property type="match status" value="1"/>
</dbReference>
<dbReference type="GO" id="GO:0030667">
    <property type="term" value="C:secretory granule membrane"/>
    <property type="evidence" value="ECO:0007669"/>
    <property type="project" value="TreeGrafter"/>
</dbReference>
<evidence type="ECO:0000256" key="1">
    <source>
        <dbReference type="SAM" id="SignalP"/>
    </source>
</evidence>
<dbReference type="Pfam" id="PF03351">
    <property type="entry name" value="DOMON"/>
    <property type="match status" value="1"/>
</dbReference>
<dbReference type="PROSITE" id="PS50836">
    <property type="entry name" value="DOMON"/>
    <property type="match status" value="1"/>
</dbReference>
<dbReference type="InterPro" id="IPR005018">
    <property type="entry name" value="DOMON_domain"/>
</dbReference>
<name>A0AAE0S753_9BIVA</name>
<dbReference type="GO" id="GO:0004500">
    <property type="term" value="F:dopamine beta-monooxygenase activity"/>
    <property type="evidence" value="ECO:0007669"/>
    <property type="project" value="InterPro"/>
</dbReference>
<proteinExistence type="predicted"/>
<evidence type="ECO:0000313" key="3">
    <source>
        <dbReference type="EMBL" id="KAK3586452.1"/>
    </source>
</evidence>
<dbReference type="AlphaFoldDB" id="A0AAE0S753"/>
<feature type="chain" id="PRO_5042012124" description="DOMON domain-containing protein" evidence="1">
    <location>
        <begin position="21"/>
        <end position="116"/>
    </location>
</feature>
<reference evidence="3" key="2">
    <citation type="journal article" date="2021" name="Genome Biol. Evol.">
        <title>Developing a high-quality reference genome for a parasitic bivalve with doubly uniparental inheritance (Bivalvia: Unionida).</title>
        <authorList>
            <person name="Smith C.H."/>
        </authorList>
    </citation>
    <scope>NUCLEOTIDE SEQUENCE</scope>
    <source>
        <strain evidence="3">CHS0354</strain>
        <tissue evidence="3">Mantle</tissue>
    </source>
</reference>
<evidence type="ECO:0000313" key="4">
    <source>
        <dbReference type="Proteomes" id="UP001195483"/>
    </source>
</evidence>
<keyword evidence="1" id="KW-0732">Signal</keyword>
<organism evidence="3 4">
    <name type="scientific">Potamilus streckersoni</name>
    <dbReference type="NCBI Taxonomy" id="2493646"/>
    <lineage>
        <taxon>Eukaryota</taxon>
        <taxon>Metazoa</taxon>
        <taxon>Spiralia</taxon>
        <taxon>Lophotrochozoa</taxon>
        <taxon>Mollusca</taxon>
        <taxon>Bivalvia</taxon>
        <taxon>Autobranchia</taxon>
        <taxon>Heteroconchia</taxon>
        <taxon>Palaeoheterodonta</taxon>
        <taxon>Unionida</taxon>
        <taxon>Unionoidea</taxon>
        <taxon>Unionidae</taxon>
        <taxon>Ambleminae</taxon>
        <taxon>Lampsilini</taxon>
        <taxon>Potamilus</taxon>
    </lineage>
</organism>
<reference evidence="3" key="1">
    <citation type="journal article" date="2021" name="Genome Biol. Evol.">
        <title>A High-Quality Reference Genome for a Parasitic Bivalve with Doubly Uniparental Inheritance (Bivalvia: Unionida).</title>
        <authorList>
            <person name="Smith C.H."/>
        </authorList>
    </citation>
    <scope>NUCLEOTIDE SEQUENCE</scope>
    <source>
        <strain evidence="3">CHS0354</strain>
    </source>
</reference>
<accession>A0AAE0S753</accession>
<dbReference type="GO" id="GO:0042421">
    <property type="term" value="P:norepinephrine biosynthetic process"/>
    <property type="evidence" value="ECO:0007669"/>
    <property type="project" value="TreeGrafter"/>
</dbReference>
<dbReference type="EMBL" id="JAEAOA010000175">
    <property type="protein sequence ID" value="KAK3586452.1"/>
    <property type="molecule type" value="Genomic_DNA"/>
</dbReference>
<evidence type="ECO:0000259" key="2">
    <source>
        <dbReference type="PROSITE" id="PS50836"/>
    </source>
</evidence>
<dbReference type="InterPro" id="IPR045266">
    <property type="entry name" value="DOH_DOMON"/>
</dbReference>
<dbReference type="GO" id="GO:0005507">
    <property type="term" value="F:copper ion binding"/>
    <property type="evidence" value="ECO:0007669"/>
    <property type="project" value="TreeGrafter"/>
</dbReference>
<keyword evidence="4" id="KW-1185">Reference proteome</keyword>
<protein>
    <recommendedName>
        <fullName evidence="2">DOMON domain-containing protein</fullName>
    </recommendedName>
</protein>
<comment type="caution">
    <text evidence="3">The sequence shown here is derived from an EMBL/GenBank/DDBJ whole genome shotgun (WGS) entry which is preliminary data.</text>
</comment>
<feature type="domain" description="DOMON" evidence="2">
    <location>
        <begin position="40"/>
        <end position="116"/>
    </location>
</feature>
<dbReference type="GO" id="GO:0006589">
    <property type="term" value="P:octopamine biosynthetic process"/>
    <property type="evidence" value="ECO:0007669"/>
    <property type="project" value="TreeGrafter"/>
</dbReference>
<dbReference type="Proteomes" id="UP001195483">
    <property type="component" value="Unassembled WGS sequence"/>
</dbReference>
<dbReference type="GO" id="GO:0042420">
    <property type="term" value="P:dopamine catabolic process"/>
    <property type="evidence" value="ECO:0007669"/>
    <property type="project" value="TreeGrafter"/>
</dbReference>